<dbReference type="GO" id="GO:0006623">
    <property type="term" value="P:protein targeting to vacuole"/>
    <property type="evidence" value="ECO:0007669"/>
    <property type="project" value="UniProtKB-UniRule"/>
</dbReference>
<accession>A0A0K2T5W3</accession>
<dbReference type="RefSeq" id="XP_040565813.1">
    <property type="nucleotide sequence ID" value="XM_040709879.2"/>
</dbReference>
<evidence type="ECO:0000256" key="2">
    <source>
        <dbReference type="RuleBase" id="RU367048"/>
    </source>
</evidence>
<comment type="function">
    <text evidence="2">Plays an important role in membrane trafficking through the secretory apparatus.</text>
</comment>
<organism evidence="7">
    <name type="scientific">Lepeophtheirus salmonis</name>
    <name type="common">Salmon louse</name>
    <name type="synonym">Caligus salmonis</name>
    <dbReference type="NCBI Taxonomy" id="72036"/>
    <lineage>
        <taxon>Eukaryota</taxon>
        <taxon>Metazoa</taxon>
        <taxon>Ecdysozoa</taxon>
        <taxon>Arthropoda</taxon>
        <taxon>Crustacea</taxon>
        <taxon>Multicrustacea</taxon>
        <taxon>Hexanauplia</taxon>
        <taxon>Copepoda</taxon>
        <taxon>Siphonostomatoida</taxon>
        <taxon>Caligidae</taxon>
        <taxon>Lepeophtheirus</taxon>
    </lineage>
</organism>
<dbReference type="Pfam" id="PF19038">
    <property type="entry name" value="Fuz_longin_3"/>
    <property type="match status" value="1"/>
</dbReference>
<feature type="domain" description="FUZ/MON1/HPS1 second Longin" evidence="5">
    <location>
        <begin position="266"/>
        <end position="364"/>
    </location>
</feature>
<dbReference type="GeneID" id="121115753"/>
<dbReference type="InterPro" id="IPR043971">
    <property type="entry name" value="FUZ/MON1/HPS1_longin_2"/>
</dbReference>
<dbReference type="InterPro" id="IPR004353">
    <property type="entry name" value="Mon1"/>
</dbReference>
<dbReference type="GO" id="GO:0035658">
    <property type="term" value="C:Mon1-Ccz1 complex"/>
    <property type="evidence" value="ECO:0007669"/>
    <property type="project" value="TreeGrafter"/>
</dbReference>
<dbReference type="PANTHER" id="PTHR13027:SF7">
    <property type="entry name" value="VACUOLAR FUSION PROTEIN MON1 HOMOLOG"/>
    <property type="match status" value="1"/>
</dbReference>
<dbReference type="PANTHER" id="PTHR13027">
    <property type="entry name" value="SAND PROTEIN-RELATED"/>
    <property type="match status" value="1"/>
</dbReference>
<protein>
    <recommendedName>
        <fullName evidence="2">Vacuolar fusion protein MON1 homolog</fullName>
    </recommendedName>
</protein>
<dbReference type="Pfam" id="PF19036">
    <property type="entry name" value="Fuz_longin_1"/>
    <property type="match status" value="1"/>
</dbReference>
<dbReference type="KEGG" id="lsm:121115753"/>
<evidence type="ECO:0000259" key="5">
    <source>
        <dbReference type="Pfam" id="PF19037"/>
    </source>
</evidence>
<evidence type="ECO:0000259" key="6">
    <source>
        <dbReference type="Pfam" id="PF19038"/>
    </source>
</evidence>
<proteinExistence type="inferred from homology"/>
<dbReference type="Pfam" id="PF19037">
    <property type="entry name" value="Fuz_longin_2"/>
    <property type="match status" value="1"/>
</dbReference>
<feature type="compositionally biased region" description="Polar residues" evidence="3">
    <location>
        <begin position="1"/>
        <end position="10"/>
    </location>
</feature>
<evidence type="ECO:0000259" key="4">
    <source>
        <dbReference type="Pfam" id="PF19036"/>
    </source>
</evidence>
<evidence type="ECO:0000313" key="7">
    <source>
        <dbReference type="EMBL" id="CDW21413.1"/>
    </source>
</evidence>
<comment type="similarity">
    <text evidence="1 2">Belongs to the MON1/SAND family.</text>
</comment>
<dbReference type="OrthoDB" id="272411at2759"/>
<dbReference type="GO" id="GO:0032510">
    <property type="term" value="P:endosome to lysosome transport via multivesicular body sorting pathway"/>
    <property type="evidence" value="ECO:0007669"/>
    <property type="project" value="TreeGrafter"/>
</dbReference>
<feature type="region of interest" description="Disordered" evidence="3">
    <location>
        <begin position="41"/>
        <end position="94"/>
    </location>
</feature>
<feature type="domain" description="FUZ/MON1/HPS1 first Longin" evidence="4">
    <location>
        <begin position="104"/>
        <end position="226"/>
    </location>
</feature>
<dbReference type="EMBL" id="HACA01004052">
    <property type="protein sequence ID" value="CDW21413.1"/>
    <property type="molecule type" value="Transcribed_RNA"/>
</dbReference>
<dbReference type="InterPro" id="IPR043970">
    <property type="entry name" value="FUZ/MON1/HPS1_longin_3"/>
</dbReference>
<evidence type="ECO:0000256" key="3">
    <source>
        <dbReference type="SAM" id="MobiDB-lite"/>
    </source>
</evidence>
<evidence type="ECO:0000256" key="1">
    <source>
        <dbReference type="ARBA" id="ARBA00008968"/>
    </source>
</evidence>
<feature type="domain" description="FUZ/MON1/HPS1 third Longin" evidence="6">
    <location>
        <begin position="394"/>
        <end position="494"/>
    </location>
</feature>
<feature type="compositionally biased region" description="Acidic residues" evidence="3">
    <location>
        <begin position="63"/>
        <end position="78"/>
    </location>
</feature>
<sequence length="505" mass="57461">MASLPSSVSFSLEAPSAEDSALTSDLSKMDLGNCIIATDDNINITEEEDRNTSLSMSKKNDVEVEEDEEEEEEEEEEFLDARDDLSPNLEKESITDKEWRCQEKHFFVLSEAGKPIYSRHGDENELASLTAVMQALVSFVQDLDDSIKCISFDDAQISFLIKPPLILLGTTRRAESHSQMITQLTYIYNQILSVLTLKQLNKIFEKKKSYDLRIMLGGAERLLTHLISAFQTDPSFMLNSVRVLHLPSSVRDSISNAIHMTLSKTKNVVFVVLMAENHLVTLIRMKQYYIHSADLHILFNFVNSSESLKNSESWTPICLPKFNSNGFLHAHVSYLKEDVPVCLLMLTVQKDIFFELSEAKKKIVGILEKNNAIPAMMESLKTCHFDAKSIGVPEIRHFLYKSKVSGQFTSTTYSPPYNLEEDKRRLVDLYFILNNRLHSANRPSKLIYYAGTLENIMCWATPTFDIYATFDPLTSRIVSINAVNKLLRWIKKEEGSLFINSAPTF</sequence>
<feature type="compositionally biased region" description="Basic and acidic residues" evidence="3">
    <location>
        <begin position="79"/>
        <end position="94"/>
    </location>
</feature>
<dbReference type="AlphaFoldDB" id="A0A0K2T5W3"/>
<name>A0A0K2T5W3_LEPSM</name>
<dbReference type="InterPro" id="IPR043972">
    <property type="entry name" value="FUZ/MON1/HPS1_longin_1"/>
</dbReference>
<feature type="region of interest" description="Disordered" evidence="3">
    <location>
        <begin position="1"/>
        <end position="22"/>
    </location>
</feature>
<dbReference type="PRINTS" id="PR01546">
    <property type="entry name" value="YEAST73DUF"/>
</dbReference>
<reference evidence="7" key="1">
    <citation type="submission" date="2014-05" db="EMBL/GenBank/DDBJ databases">
        <authorList>
            <person name="Chronopoulou M."/>
        </authorList>
    </citation>
    <scope>NUCLEOTIDE SEQUENCE</scope>
    <source>
        <tissue evidence="7">Whole organism</tissue>
    </source>
</reference>
<dbReference type="CTD" id="33689"/>